<feature type="domain" description="S-adenosyl-l-methionine hydroxide adenosyltransferase N-terminal" evidence="3">
    <location>
        <begin position="8"/>
        <end position="155"/>
    </location>
</feature>
<dbReference type="Pfam" id="PF20257">
    <property type="entry name" value="SAM_HAT_C"/>
    <property type="match status" value="1"/>
</dbReference>
<dbReference type="SUPFAM" id="SSF102522">
    <property type="entry name" value="Bacterial fluorinating enzyme, N-terminal domain"/>
    <property type="match status" value="1"/>
</dbReference>
<dbReference type="Pfam" id="PF01887">
    <property type="entry name" value="SAM_HAT_N"/>
    <property type="match status" value="1"/>
</dbReference>
<dbReference type="PIRSF" id="PIRSF006779">
    <property type="entry name" value="UCP006779"/>
    <property type="match status" value="1"/>
</dbReference>
<dbReference type="PANTHER" id="PTHR35092">
    <property type="entry name" value="CHLORINASE MJ1651"/>
    <property type="match status" value="1"/>
</dbReference>
<reference evidence="5" key="1">
    <citation type="submission" date="2018-05" db="EMBL/GenBank/DDBJ databases">
        <authorList>
            <person name="Lanie J.A."/>
            <person name="Ng W.-L."/>
            <person name="Kazmierczak K.M."/>
            <person name="Andrzejewski T.M."/>
            <person name="Davidsen T.M."/>
            <person name="Wayne K.J."/>
            <person name="Tettelin H."/>
            <person name="Glass J.I."/>
            <person name="Rusch D."/>
            <person name="Podicherti R."/>
            <person name="Tsui H.-C.T."/>
            <person name="Winkler M.E."/>
        </authorList>
    </citation>
    <scope>NUCLEOTIDE SEQUENCE</scope>
</reference>
<dbReference type="Gene3D" id="3.40.50.10790">
    <property type="entry name" value="S-adenosyl-l-methionine hydroxide adenosyltransferase, N-terminal"/>
    <property type="match status" value="1"/>
</dbReference>
<evidence type="ECO:0000256" key="1">
    <source>
        <dbReference type="ARBA" id="ARBA00022691"/>
    </source>
</evidence>
<dbReference type="EMBL" id="UINC01000967">
    <property type="protein sequence ID" value="SUZ65763.1"/>
    <property type="molecule type" value="Genomic_DNA"/>
</dbReference>
<dbReference type="InterPro" id="IPR046469">
    <property type="entry name" value="SAM_HAT_N"/>
</dbReference>
<dbReference type="InterPro" id="IPR023228">
    <property type="entry name" value="SAM_OH_AdoTrfase_N_sf"/>
</dbReference>
<proteinExistence type="inferred from homology"/>
<dbReference type="Gene3D" id="2.40.30.90">
    <property type="entry name" value="Bacterial fluorinating enzyme like"/>
    <property type="match status" value="1"/>
</dbReference>
<dbReference type="SUPFAM" id="SSF101852">
    <property type="entry name" value="Bacterial fluorinating enzyme, C-terminal domain"/>
    <property type="match status" value="1"/>
</dbReference>
<evidence type="ECO:0000256" key="2">
    <source>
        <dbReference type="ARBA" id="ARBA00024035"/>
    </source>
</evidence>
<dbReference type="AlphaFoldDB" id="A0A381PJY7"/>
<dbReference type="PANTHER" id="PTHR35092:SF1">
    <property type="entry name" value="CHLORINASE MJ1651"/>
    <property type="match status" value="1"/>
</dbReference>
<protein>
    <recommendedName>
        <fullName evidence="6">SAM-dependent chlorinase/fluorinase</fullName>
    </recommendedName>
</protein>
<evidence type="ECO:0008006" key="6">
    <source>
        <dbReference type="Google" id="ProtNLM"/>
    </source>
</evidence>
<evidence type="ECO:0000259" key="4">
    <source>
        <dbReference type="Pfam" id="PF20257"/>
    </source>
</evidence>
<gene>
    <name evidence="5" type="ORF">METZ01_LOCUS18617</name>
</gene>
<evidence type="ECO:0000313" key="5">
    <source>
        <dbReference type="EMBL" id="SUZ65763.1"/>
    </source>
</evidence>
<accession>A0A381PJY7</accession>
<dbReference type="InterPro" id="IPR046470">
    <property type="entry name" value="SAM_HAT_C"/>
</dbReference>
<feature type="non-terminal residue" evidence="5">
    <location>
        <position position="1"/>
    </location>
</feature>
<comment type="similarity">
    <text evidence="2">Belongs to the SAM hydrolase / SAM-dependent halogenase family.</text>
</comment>
<dbReference type="InterPro" id="IPR023227">
    <property type="entry name" value="SAM_OH_AdoTrfase_C_sf"/>
</dbReference>
<evidence type="ECO:0000259" key="3">
    <source>
        <dbReference type="Pfam" id="PF01887"/>
    </source>
</evidence>
<feature type="domain" description="S-adenosyl-l-methionine hydroxide adenosyltransferase C-terminal" evidence="4">
    <location>
        <begin position="180"/>
        <end position="265"/>
    </location>
</feature>
<name>A0A381PJY7_9ZZZZ</name>
<keyword evidence="1" id="KW-0949">S-adenosyl-L-methionine</keyword>
<organism evidence="5">
    <name type="scientific">marine metagenome</name>
    <dbReference type="NCBI Taxonomy" id="408172"/>
    <lineage>
        <taxon>unclassified sequences</taxon>
        <taxon>metagenomes</taxon>
        <taxon>ecological metagenomes</taxon>
    </lineage>
</organism>
<dbReference type="InterPro" id="IPR002747">
    <property type="entry name" value="SAM_OH_AdoTrfase"/>
</dbReference>
<sequence>VGRRYDTISFLSDYGIDDEFVGVVHSVLRSIAPHAVIVDVTHGIAAHDVRAGGLALARSAQYLCPGVVLAVVDPGVGTDRRAVAVEVGDGESVLVGPDNGLLAPAVAMVGGADRAVSLTDPAWHLPTPGSTFDGRDVFAPVAAHLATGVDLAELGDQIQPAGLFPGVLPVAVAEVDGLHAEVLWIDRFGNIQLNVGPEELDGLGPGDRFGIRLADRLVPAQRVLAYDDVPAGGLGILVDSCGLVSVVAARASAAADLGLVAGVSVVLTVGADADRSSTSVHLGDRPVSHAPGEA</sequence>